<dbReference type="Pfam" id="PF04307">
    <property type="entry name" value="YdjM"/>
    <property type="match status" value="1"/>
</dbReference>
<dbReference type="GO" id="GO:0016787">
    <property type="term" value="F:hydrolase activity"/>
    <property type="evidence" value="ECO:0007669"/>
    <property type="project" value="UniProtKB-KW"/>
</dbReference>
<keyword evidence="3" id="KW-1185">Reference proteome</keyword>
<evidence type="ECO:0000256" key="1">
    <source>
        <dbReference type="SAM" id="Phobius"/>
    </source>
</evidence>
<name>A0A318H378_9BURK</name>
<dbReference type="EMBL" id="QJJS01000009">
    <property type="protein sequence ID" value="PXW95444.1"/>
    <property type="molecule type" value="Genomic_DNA"/>
</dbReference>
<evidence type="ECO:0000313" key="2">
    <source>
        <dbReference type="EMBL" id="PXW95444.1"/>
    </source>
</evidence>
<dbReference type="OrthoDB" id="9811877at2"/>
<reference evidence="2 3" key="1">
    <citation type="submission" date="2018-05" db="EMBL/GenBank/DDBJ databases">
        <title>Genomic Encyclopedia of Type Strains, Phase IV (KMG-IV): sequencing the most valuable type-strain genomes for metagenomic binning, comparative biology and taxonomic classification.</title>
        <authorList>
            <person name="Goeker M."/>
        </authorList>
    </citation>
    <scope>NUCLEOTIDE SEQUENCE [LARGE SCALE GENOMIC DNA]</scope>
    <source>
        <strain evidence="2 3">DSM 566</strain>
    </source>
</reference>
<dbReference type="AlphaFoldDB" id="A0A318H378"/>
<keyword evidence="1" id="KW-1133">Transmembrane helix</keyword>
<dbReference type="Proteomes" id="UP000247811">
    <property type="component" value="Unassembled WGS sequence"/>
</dbReference>
<dbReference type="RefSeq" id="WP_110400887.1">
    <property type="nucleotide sequence ID" value="NZ_QJJS01000009.1"/>
</dbReference>
<keyword evidence="1" id="KW-0472">Membrane</keyword>
<organism evidence="2 3">
    <name type="scientific">Sphaerotilus hippei</name>
    <dbReference type="NCBI Taxonomy" id="744406"/>
    <lineage>
        <taxon>Bacteria</taxon>
        <taxon>Pseudomonadati</taxon>
        <taxon>Pseudomonadota</taxon>
        <taxon>Betaproteobacteria</taxon>
        <taxon>Burkholderiales</taxon>
        <taxon>Sphaerotilaceae</taxon>
        <taxon>Sphaerotilus</taxon>
    </lineage>
</organism>
<evidence type="ECO:0000313" key="3">
    <source>
        <dbReference type="Proteomes" id="UP000247811"/>
    </source>
</evidence>
<dbReference type="InterPro" id="IPR007404">
    <property type="entry name" value="YdjM-like"/>
</dbReference>
<comment type="caution">
    <text evidence="2">The sequence shown here is derived from an EMBL/GenBank/DDBJ whole genome shotgun (WGS) entry which is preliminary data.</text>
</comment>
<feature type="transmembrane region" description="Helical" evidence="1">
    <location>
        <begin position="152"/>
        <end position="171"/>
    </location>
</feature>
<keyword evidence="1" id="KW-0812">Transmembrane</keyword>
<gene>
    <name evidence="2" type="ORF">C7444_10912</name>
</gene>
<protein>
    <submittedName>
        <fullName evidence="2">LexA-binding, inner membrane-associated putative hydrolase</fullName>
    </submittedName>
</protein>
<proteinExistence type="predicted"/>
<sequence>MDILAHGLWAGLGAAAWHQRRPLDRRTVGLAVGLAVLPDLPQFAPLLALALSSMDGWRVLLAYANALPGYEPPLSPMLAGLTHHLHCVMHSALVAGAVTWGLWLWLGRFWLPLWGWWSHVLIDVFTHSADFYPSPVFYPVTYWGLDGVAWNTPRFMVTNYLAIAVAAMVVFHRRSRTR</sequence>
<feature type="transmembrane region" description="Helical" evidence="1">
    <location>
        <begin position="83"/>
        <end position="106"/>
    </location>
</feature>
<accession>A0A318H378</accession>
<keyword evidence="2" id="KW-0378">Hydrolase</keyword>